<accession>A0A6J4N6E6</accession>
<evidence type="ECO:0000256" key="1">
    <source>
        <dbReference type="SAM" id="MobiDB-lite"/>
    </source>
</evidence>
<evidence type="ECO:0000313" key="2">
    <source>
        <dbReference type="EMBL" id="CAA9375572.1"/>
    </source>
</evidence>
<dbReference type="AlphaFoldDB" id="A0A6J4N6E6"/>
<protein>
    <submittedName>
        <fullName evidence="2">DNA_ligase_IV_Ku-like</fullName>
        <ecNumber evidence="2">6.5.1.1</ecNumber>
    </submittedName>
</protein>
<feature type="non-terminal residue" evidence="2">
    <location>
        <position position="114"/>
    </location>
</feature>
<feature type="compositionally biased region" description="Low complexity" evidence="1">
    <location>
        <begin position="12"/>
        <end position="44"/>
    </location>
</feature>
<reference evidence="2" key="1">
    <citation type="submission" date="2020-02" db="EMBL/GenBank/DDBJ databases">
        <authorList>
            <person name="Meier V. D."/>
        </authorList>
    </citation>
    <scope>NUCLEOTIDE SEQUENCE</scope>
    <source>
        <strain evidence="2">AVDCRST_MAG47</strain>
    </source>
</reference>
<feature type="non-terminal residue" evidence="2">
    <location>
        <position position="1"/>
    </location>
</feature>
<feature type="region of interest" description="Disordered" evidence="1">
    <location>
        <begin position="1"/>
        <end position="85"/>
    </location>
</feature>
<feature type="compositionally biased region" description="Pro residues" evidence="1">
    <location>
        <begin position="1"/>
        <end position="11"/>
    </location>
</feature>
<keyword evidence="2" id="KW-0436">Ligase</keyword>
<dbReference type="GO" id="GO:0003910">
    <property type="term" value="F:DNA ligase (ATP) activity"/>
    <property type="evidence" value="ECO:0007669"/>
    <property type="project" value="UniProtKB-EC"/>
</dbReference>
<proteinExistence type="predicted"/>
<sequence>APALVRPPRPPQTAAALRPAAGAGRRAAVLGGAEGVAQHVQRGPSRGGGARPRPGPPAIRGRAQVDRRHRLVGGRRQQRSAPAVRPARAAIVGALRVDRHRSRLVAAPDQAATV</sequence>
<organism evidence="2">
    <name type="scientific">uncultured Nocardioidaceae bacterium</name>
    <dbReference type="NCBI Taxonomy" id="253824"/>
    <lineage>
        <taxon>Bacteria</taxon>
        <taxon>Bacillati</taxon>
        <taxon>Actinomycetota</taxon>
        <taxon>Actinomycetes</taxon>
        <taxon>Propionibacteriales</taxon>
        <taxon>Nocardioidaceae</taxon>
        <taxon>environmental samples</taxon>
    </lineage>
</organism>
<dbReference type="EMBL" id="CADCUK010000116">
    <property type="protein sequence ID" value="CAA9375572.1"/>
    <property type="molecule type" value="Genomic_DNA"/>
</dbReference>
<feature type="compositionally biased region" description="Basic residues" evidence="1">
    <location>
        <begin position="67"/>
        <end position="78"/>
    </location>
</feature>
<gene>
    <name evidence="2" type="ORF">AVDCRST_MAG47-1709</name>
</gene>
<name>A0A6J4N6E6_9ACTN</name>
<dbReference type="EC" id="6.5.1.1" evidence="2"/>